<feature type="transmembrane region" description="Helical" evidence="5">
    <location>
        <begin position="169"/>
        <end position="187"/>
    </location>
</feature>
<dbReference type="Proteomes" id="UP000475249">
    <property type="component" value="Unassembled WGS sequence"/>
</dbReference>
<evidence type="ECO:0000256" key="4">
    <source>
        <dbReference type="ARBA" id="ARBA00023136"/>
    </source>
</evidence>
<feature type="domain" description="Sodium/calcium exchanger membrane region" evidence="6">
    <location>
        <begin position="174"/>
        <end position="313"/>
    </location>
</feature>
<reference evidence="7 8" key="1">
    <citation type="submission" date="2020-01" db="EMBL/GenBank/DDBJ databases">
        <title>Bacteria diversity of Porities sp.</title>
        <authorList>
            <person name="Wang G."/>
        </authorList>
    </citation>
    <scope>NUCLEOTIDE SEQUENCE [LARGE SCALE GENOMIC DNA]</scope>
    <source>
        <strain evidence="7 8">R33</strain>
    </source>
</reference>
<keyword evidence="8" id="KW-1185">Reference proteome</keyword>
<dbReference type="InterPro" id="IPR004481">
    <property type="entry name" value="K/Na/Ca-exchanger"/>
</dbReference>
<dbReference type="Gene3D" id="1.20.1420.30">
    <property type="entry name" value="NCX, central ion-binding region"/>
    <property type="match status" value="1"/>
</dbReference>
<protein>
    <submittedName>
        <fullName evidence="7">Calcium/sodium antiporter</fullName>
    </submittedName>
</protein>
<sequence>MDSIFLLLIGILGLWIGTEFTVRSAIKIAKGYHVSELFIGLTILAFGTDLPELVLAIDGSIHSAKGVDVSNVIMGNALGSSICQITLIIGTVSLFHFMTVGKVQVRYFAIELMGSIILLSLVAFDNLISWNDGAILVIAFLIYIFTLLQREKKSAGNQEAKEKKKSKPLLLQGFTLLAGLFIVILSSEYTIENALHLAKTWNLHQSVIGAVLIGLGTSLPELAISINAITKHKPGLSIGNVVGSNIFDLLIPLGIGSLISPIEVNNIFLWFDLPFLLIASLVFIGFLRRKKGLQKSEGLVLVLVYFGYAMLKLFSNELLQIL</sequence>
<feature type="domain" description="Sodium/calcium exchanger membrane region" evidence="6">
    <location>
        <begin position="3"/>
        <end position="147"/>
    </location>
</feature>
<evidence type="ECO:0000256" key="2">
    <source>
        <dbReference type="ARBA" id="ARBA00022692"/>
    </source>
</evidence>
<comment type="caution">
    <text evidence="7">The sequence shown here is derived from an EMBL/GenBank/DDBJ whole genome shotgun (WGS) entry which is preliminary data.</text>
</comment>
<keyword evidence="4 5" id="KW-0472">Membrane</keyword>
<dbReference type="PANTHER" id="PTHR10846:SF8">
    <property type="entry name" value="INNER MEMBRANE PROTEIN YRBG"/>
    <property type="match status" value="1"/>
</dbReference>
<dbReference type="GO" id="GO:0006874">
    <property type="term" value="P:intracellular calcium ion homeostasis"/>
    <property type="evidence" value="ECO:0007669"/>
    <property type="project" value="TreeGrafter"/>
</dbReference>
<gene>
    <name evidence="7" type="ORF">GTQ38_09725</name>
</gene>
<name>A0A6L9EC27_9FLAO</name>
<dbReference type="GO" id="GO:0008273">
    <property type="term" value="F:calcium, potassium:sodium antiporter activity"/>
    <property type="evidence" value="ECO:0007669"/>
    <property type="project" value="TreeGrafter"/>
</dbReference>
<evidence type="ECO:0000256" key="1">
    <source>
        <dbReference type="ARBA" id="ARBA00004141"/>
    </source>
</evidence>
<organism evidence="7 8">
    <name type="scientific">Poritiphilus flavus</name>
    <dbReference type="NCBI Taxonomy" id="2697053"/>
    <lineage>
        <taxon>Bacteria</taxon>
        <taxon>Pseudomonadati</taxon>
        <taxon>Bacteroidota</taxon>
        <taxon>Flavobacteriia</taxon>
        <taxon>Flavobacteriales</taxon>
        <taxon>Flavobacteriaceae</taxon>
        <taxon>Poritiphilus</taxon>
    </lineage>
</organism>
<feature type="transmembrane region" description="Helical" evidence="5">
    <location>
        <begin position="130"/>
        <end position="148"/>
    </location>
</feature>
<dbReference type="GO" id="GO:0005262">
    <property type="term" value="F:calcium channel activity"/>
    <property type="evidence" value="ECO:0007669"/>
    <property type="project" value="TreeGrafter"/>
</dbReference>
<evidence type="ECO:0000313" key="8">
    <source>
        <dbReference type="Proteomes" id="UP000475249"/>
    </source>
</evidence>
<feature type="transmembrane region" description="Helical" evidence="5">
    <location>
        <begin position="299"/>
        <end position="315"/>
    </location>
</feature>
<dbReference type="PANTHER" id="PTHR10846">
    <property type="entry name" value="SODIUM/POTASSIUM/CALCIUM EXCHANGER"/>
    <property type="match status" value="1"/>
</dbReference>
<keyword evidence="3 5" id="KW-1133">Transmembrane helix</keyword>
<dbReference type="InterPro" id="IPR044880">
    <property type="entry name" value="NCX_ion-bd_dom_sf"/>
</dbReference>
<accession>A0A6L9EC27</accession>
<feature type="transmembrane region" description="Helical" evidence="5">
    <location>
        <begin position="207"/>
        <end position="229"/>
    </location>
</feature>
<proteinExistence type="predicted"/>
<comment type="subcellular location">
    <subcellularLocation>
        <location evidence="1">Membrane</location>
        <topology evidence="1">Multi-pass membrane protein</topology>
    </subcellularLocation>
</comment>
<evidence type="ECO:0000259" key="6">
    <source>
        <dbReference type="Pfam" id="PF01699"/>
    </source>
</evidence>
<dbReference type="Pfam" id="PF01699">
    <property type="entry name" value="Na_Ca_ex"/>
    <property type="match status" value="2"/>
</dbReference>
<evidence type="ECO:0000256" key="3">
    <source>
        <dbReference type="ARBA" id="ARBA00022989"/>
    </source>
</evidence>
<dbReference type="AlphaFoldDB" id="A0A6L9EC27"/>
<feature type="transmembrane region" description="Helical" evidence="5">
    <location>
        <begin position="268"/>
        <end position="287"/>
    </location>
</feature>
<evidence type="ECO:0000256" key="5">
    <source>
        <dbReference type="SAM" id="Phobius"/>
    </source>
</evidence>
<dbReference type="RefSeq" id="WP_161435318.1">
    <property type="nucleotide sequence ID" value="NZ_WXYO01000004.1"/>
</dbReference>
<evidence type="ECO:0000313" key="7">
    <source>
        <dbReference type="EMBL" id="NAS12280.1"/>
    </source>
</evidence>
<feature type="transmembrane region" description="Helical" evidence="5">
    <location>
        <begin position="105"/>
        <end position="124"/>
    </location>
</feature>
<feature type="transmembrane region" description="Helical" evidence="5">
    <location>
        <begin position="6"/>
        <end position="26"/>
    </location>
</feature>
<keyword evidence="2 5" id="KW-0812">Transmembrane</keyword>
<dbReference type="NCBIfam" id="TIGR00367">
    <property type="entry name" value="calcium/sodium antiporter"/>
    <property type="match status" value="1"/>
</dbReference>
<feature type="transmembrane region" description="Helical" evidence="5">
    <location>
        <begin position="77"/>
        <end position="98"/>
    </location>
</feature>
<feature type="transmembrane region" description="Helical" evidence="5">
    <location>
        <begin position="38"/>
        <end position="57"/>
    </location>
</feature>
<dbReference type="GO" id="GO:0005886">
    <property type="term" value="C:plasma membrane"/>
    <property type="evidence" value="ECO:0007669"/>
    <property type="project" value="TreeGrafter"/>
</dbReference>
<dbReference type="InterPro" id="IPR004837">
    <property type="entry name" value="NaCa_Exmemb"/>
</dbReference>
<feature type="transmembrane region" description="Helical" evidence="5">
    <location>
        <begin position="241"/>
        <end position="262"/>
    </location>
</feature>
<dbReference type="EMBL" id="WXYO01000004">
    <property type="protein sequence ID" value="NAS12280.1"/>
    <property type="molecule type" value="Genomic_DNA"/>
</dbReference>